<evidence type="ECO:0000256" key="3">
    <source>
        <dbReference type="ARBA" id="ARBA00011738"/>
    </source>
</evidence>
<reference evidence="16 17" key="1">
    <citation type="submission" date="2013-10" db="EMBL/GenBank/DDBJ databases">
        <title>Complete genome sequence of Corynebacterium lactis DSM 45799(T), isolated from raw cow milk.</title>
        <authorList>
            <person name="Ruckert C."/>
            <person name="Albersmeier A."/>
            <person name="Lipski A."/>
            <person name="Kalinowski J."/>
        </authorList>
    </citation>
    <scope>NUCLEOTIDE SEQUENCE [LARGE SCALE GENOMIC DNA]</scope>
    <source>
        <strain evidence="16 17">RW2-5</strain>
    </source>
</reference>
<keyword evidence="5" id="KW-0963">Cytoplasm</keyword>
<proteinExistence type="inferred from homology"/>
<dbReference type="Gene3D" id="1.10.10.10">
    <property type="entry name" value="Winged helix-like DNA-binding domain superfamily/Winged helix DNA-binding domain"/>
    <property type="match status" value="1"/>
</dbReference>
<name>A0A0K2GZU2_9CORY</name>
<dbReference type="Pfam" id="PF01325">
    <property type="entry name" value="Fe_dep_repress"/>
    <property type="match status" value="1"/>
</dbReference>
<dbReference type="KEGG" id="clw:CLAC_03940"/>
<dbReference type="PROSITE" id="PS50944">
    <property type="entry name" value="HTH_DTXR"/>
    <property type="match status" value="1"/>
</dbReference>
<evidence type="ECO:0000256" key="6">
    <source>
        <dbReference type="ARBA" id="ARBA00022491"/>
    </source>
</evidence>
<dbReference type="AlphaFoldDB" id="A0A0K2GZU2"/>
<dbReference type="SMART" id="SM00529">
    <property type="entry name" value="HTH_DTXR"/>
    <property type="match status" value="1"/>
</dbReference>
<comment type="subcellular location">
    <subcellularLocation>
        <location evidence="1">Cytoplasm</location>
    </subcellularLocation>
</comment>
<dbReference type="Proteomes" id="UP000058446">
    <property type="component" value="Chromosome"/>
</dbReference>
<dbReference type="InterPro" id="IPR022687">
    <property type="entry name" value="HTH_DTXR"/>
</dbReference>
<evidence type="ECO:0000256" key="9">
    <source>
        <dbReference type="ARBA" id="ARBA00023159"/>
    </source>
</evidence>
<dbReference type="Pfam" id="PF04023">
    <property type="entry name" value="FeoA"/>
    <property type="match status" value="1"/>
</dbReference>
<evidence type="ECO:0000313" key="16">
    <source>
        <dbReference type="EMBL" id="ALA67001.1"/>
    </source>
</evidence>
<evidence type="ECO:0000256" key="10">
    <source>
        <dbReference type="ARBA" id="ARBA00023163"/>
    </source>
</evidence>
<evidence type="ECO:0000256" key="7">
    <source>
        <dbReference type="ARBA" id="ARBA00023015"/>
    </source>
</evidence>
<keyword evidence="8" id="KW-0238">DNA-binding</keyword>
<dbReference type="InterPro" id="IPR036390">
    <property type="entry name" value="WH_DNA-bd_sf"/>
</dbReference>
<dbReference type="STRING" id="1408189.CLAC_03940"/>
<dbReference type="SUPFAM" id="SSF50037">
    <property type="entry name" value="C-terminal domain of transcriptional repressors"/>
    <property type="match status" value="1"/>
</dbReference>
<gene>
    <name evidence="16" type="ORF">CLAC_03940</name>
</gene>
<dbReference type="GO" id="GO:0045892">
    <property type="term" value="P:negative regulation of DNA-templated transcription"/>
    <property type="evidence" value="ECO:0007669"/>
    <property type="project" value="TreeGrafter"/>
</dbReference>
<dbReference type="PATRIC" id="fig|1408189.4.peg.787"/>
<dbReference type="Gene3D" id="1.10.60.10">
    <property type="entry name" value="Iron dependent repressor, metal binding and dimerisation domain"/>
    <property type="match status" value="1"/>
</dbReference>
<feature type="domain" description="HTH dtxR-type" evidence="15">
    <location>
        <begin position="1"/>
        <end position="66"/>
    </location>
</feature>
<evidence type="ECO:0000256" key="5">
    <source>
        <dbReference type="ARBA" id="ARBA00022490"/>
    </source>
</evidence>
<dbReference type="GO" id="GO:0046983">
    <property type="term" value="F:protein dimerization activity"/>
    <property type="evidence" value="ECO:0007669"/>
    <property type="project" value="InterPro"/>
</dbReference>
<evidence type="ECO:0000256" key="12">
    <source>
        <dbReference type="ARBA" id="ARBA00032593"/>
    </source>
</evidence>
<dbReference type="GO" id="GO:0003677">
    <property type="term" value="F:DNA binding"/>
    <property type="evidence" value="ECO:0007669"/>
    <property type="project" value="UniProtKB-KW"/>
</dbReference>
<dbReference type="SMART" id="SM00899">
    <property type="entry name" value="FeoA"/>
    <property type="match status" value="1"/>
</dbReference>
<keyword evidence="9" id="KW-0010">Activator</keyword>
<evidence type="ECO:0000256" key="11">
    <source>
        <dbReference type="ARBA" id="ARBA00023211"/>
    </source>
</evidence>
<dbReference type="FunFam" id="1.10.60.10:FF:000004">
    <property type="entry name" value="DtxR family transcriptional regulator"/>
    <property type="match status" value="1"/>
</dbReference>
<evidence type="ECO:0000256" key="13">
    <source>
        <dbReference type="ARBA" id="ARBA00032618"/>
    </source>
</evidence>
<dbReference type="InterPro" id="IPR036421">
    <property type="entry name" value="Fe_dep_repressor_sf"/>
</dbReference>
<dbReference type="GO" id="GO:0003700">
    <property type="term" value="F:DNA-binding transcription factor activity"/>
    <property type="evidence" value="ECO:0007669"/>
    <property type="project" value="InterPro"/>
</dbReference>
<accession>A0A0K2GZU2</accession>
<dbReference type="EMBL" id="CP006841">
    <property type="protein sequence ID" value="ALA67001.1"/>
    <property type="molecule type" value="Genomic_DNA"/>
</dbReference>
<dbReference type="SUPFAM" id="SSF46785">
    <property type="entry name" value="Winged helix' DNA-binding domain"/>
    <property type="match status" value="1"/>
</dbReference>
<keyword evidence="11" id="KW-0464">Manganese</keyword>
<dbReference type="GO" id="GO:0046914">
    <property type="term" value="F:transition metal ion binding"/>
    <property type="evidence" value="ECO:0007669"/>
    <property type="project" value="InterPro"/>
</dbReference>
<evidence type="ECO:0000256" key="14">
    <source>
        <dbReference type="ARBA" id="ARBA00033329"/>
    </source>
</evidence>
<dbReference type="Pfam" id="PF02742">
    <property type="entry name" value="Fe_dep_repr_C"/>
    <property type="match status" value="1"/>
</dbReference>
<sequence>MEDLPEKTQDYLKVVWDLHERTGKKVTLGDVADRMGEKKPTASEAVKKLASRGFVMHEPYQGISLTEKGHDVAMVMVRRHRLIECFLFSKLGYTWDEVHAEAEKLEHAVSDEFISRIDALLGHPKRDPHGDPIPSEAGEIDAAVHTDLTDIPVGDVVVVDRISDSDPELLRYLASAGVGPGSVLRAEQAPYAGMRVFSIVSAVAVGDGETPAAGQSVHVADSALWAIKVTPRES</sequence>
<dbReference type="InterPro" id="IPR050536">
    <property type="entry name" value="DtxR_MntR_Metal-Reg"/>
</dbReference>
<comment type="similarity">
    <text evidence="2">Belongs to the DtxR/MntR family.</text>
</comment>
<protein>
    <recommendedName>
        <fullName evidence="4">Diphtheria toxin repressor</fullName>
    </recommendedName>
    <alternativeName>
        <fullName evidence="13">Iron-dependent diphtheria tox regulatory element</fullName>
    </alternativeName>
    <alternativeName>
        <fullName evidence="12">Manganese transport regulator</fullName>
    </alternativeName>
    <alternativeName>
        <fullName evidence="14">Tox regulatory factor</fullName>
    </alternativeName>
</protein>
<evidence type="ECO:0000256" key="1">
    <source>
        <dbReference type="ARBA" id="ARBA00004496"/>
    </source>
</evidence>
<dbReference type="InterPro" id="IPR022689">
    <property type="entry name" value="Iron_dep_repressor"/>
</dbReference>
<keyword evidence="10" id="KW-0804">Transcription</keyword>
<keyword evidence="7" id="KW-0805">Transcription regulation</keyword>
<dbReference type="SUPFAM" id="SSF47979">
    <property type="entry name" value="Iron-dependent repressor protein, dimerization domain"/>
    <property type="match status" value="1"/>
</dbReference>
<dbReference type="InterPro" id="IPR036388">
    <property type="entry name" value="WH-like_DNA-bd_sf"/>
</dbReference>
<evidence type="ECO:0000259" key="15">
    <source>
        <dbReference type="PROSITE" id="PS50944"/>
    </source>
</evidence>
<evidence type="ECO:0000313" key="17">
    <source>
        <dbReference type="Proteomes" id="UP000058446"/>
    </source>
</evidence>
<organism evidence="16 17">
    <name type="scientific">Corynebacterium lactis RW2-5</name>
    <dbReference type="NCBI Taxonomy" id="1408189"/>
    <lineage>
        <taxon>Bacteria</taxon>
        <taxon>Bacillati</taxon>
        <taxon>Actinomycetota</taxon>
        <taxon>Actinomycetes</taxon>
        <taxon>Mycobacteriales</taxon>
        <taxon>Corynebacteriaceae</taxon>
        <taxon>Corynebacterium</taxon>
    </lineage>
</organism>
<keyword evidence="17" id="KW-1185">Reference proteome</keyword>
<evidence type="ECO:0000256" key="8">
    <source>
        <dbReference type="ARBA" id="ARBA00023125"/>
    </source>
</evidence>
<dbReference type="InterPro" id="IPR008988">
    <property type="entry name" value="Transcriptional_repressor_C"/>
</dbReference>
<evidence type="ECO:0000256" key="2">
    <source>
        <dbReference type="ARBA" id="ARBA00007871"/>
    </source>
</evidence>
<dbReference type="InterPro" id="IPR007167">
    <property type="entry name" value="Fe-transptr_FeoA-like"/>
</dbReference>
<keyword evidence="6" id="KW-0678">Repressor</keyword>
<dbReference type="GO" id="GO:0005737">
    <property type="term" value="C:cytoplasm"/>
    <property type="evidence" value="ECO:0007669"/>
    <property type="project" value="UniProtKB-SubCell"/>
</dbReference>
<dbReference type="PANTHER" id="PTHR33238">
    <property type="entry name" value="IRON (METAL) DEPENDENT REPRESSOR, DTXR FAMILY"/>
    <property type="match status" value="1"/>
</dbReference>
<dbReference type="InterPro" id="IPR001367">
    <property type="entry name" value="Fe_dep_repressor"/>
</dbReference>
<evidence type="ECO:0000256" key="4">
    <source>
        <dbReference type="ARBA" id="ARBA00016140"/>
    </source>
</evidence>
<dbReference type="PANTHER" id="PTHR33238:SF11">
    <property type="entry name" value="TRANSCRIPTIONAL REGULATOR MNTR"/>
    <property type="match status" value="1"/>
</dbReference>
<comment type="subunit">
    <text evidence="3">Homodimer.</text>
</comment>